<evidence type="ECO:0000256" key="6">
    <source>
        <dbReference type="SAM" id="Phobius"/>
    </source>
</evidence>
<dbReference type="RefSeq" id="WP_175528840.1">
    <property type="nucleotide sequence ID" value="NZ_FOZL01000001.1"/>
</dbReference>
<keyword evidence="5 6" id="KW-0472">Membrane</keyword>
<feature type="transmembrane region" description="Helical" evidence="6">
    <location>
        <begin position="196"/>
        <end position="217"/>
    </location>
</feature>
<sequence length="468" mass="50506">MVEAGEHGLKRELRLRDLVPMQLLLVIGVSWAGIAAKQGSTHPAMWVVGVLFFFLPQVAVVTYCAQLWPLEGGVYQWAKHAIGPMAGFLSAWNYGLYAVLLVSSIGIQAATSLAYAFGPKAAWMADSRGLTFGLNLFLFTLMLGVNIPGMKLGKWVTHFGAGMILIVTATLLLVLVWHPGATAAHPHISPQKPFVLAWPVFTVMAINLYFKVAFNALSGLEQVAVFAGETKNAARSVMLSAWIAAPAVVVIYVLMTSSMLTYTPASQIDLAGPIPQVLAAALGVGVGAWLGRVMILGLMLYLIASYIMIMAETSRLPLVAGWDDVLPAWFTKLHPRYRTPVRSLTVIVGLSALASVLASVGAGREEAFQVLQNSNQICFGVYYCAMFGVPLAMAFRRTEKTPGFWILVSAVLGLIVTVAEVILANFPIVEVNSTLGFAVKVLLTAVGLNLVGFWIYWRGTRKPEVLAI</sequence>
<evidence type="ECO:0000256" key="4">
    <source>
        <dbReference type="ARBA" id="ARBA00022989"/>
    </source>
</evidence>
<feature type="transmembrane region" description="Helical" evidence="6">
    <location>
        <begin position="94"/>
        <end position="117"/>
    </location>
</feature>
<dbReference type="Gene3D" id="1.20.1740.10">
    <property type="entry name" value="Amino acid/polyamine transporter I"/>
    <property type="match status" value="1"/>
</dbReference>
<organism evidence="7 8">
    <name type="scientific">Granulicella pectinivorans</name>
    <dbReference type="NCBI Taxonomy" id="474950"/>
    <lineage>
        <taxon>Bacteria</taxon>
        <taxon>Pseudomonadati</taxon>
        <taxon>Acidobacteriota</taxon>
        <taxon>Terriglobia</taxon>
        <taxon>Terriglobales</taxon>
        <taxon>Acidobacteriaceae</taxon>
        <taxon>Granulicella</taxon>
    </lineage>
</organism>
<name>A0A1I6LE73_9BACT</name>
<feature type="transmembrane region" description="Helical" evidence="6">
    <location>
        <begin position="237"/>
        <end position="256"/>
    </location>
</feature>
<evidence type="ECO:0000256" key="2">
    <source>
        <dbReference type="ARBA" id="ARBA00022475"/>
    </source>
</evidence>
<keyword evidence="3 6" id="KW-0812">Transmembrane</keyword>
<protein>
    <submittedName>
        <fullName evidence="7">Amino acid/polyamine/organocation transporter, APC superfamily</fullName>
    </submittedName>
</protein>
<keyword evidence="8" id="KW-1185">Reference proteome</keyword>
<dbReference type="STRING" id="474950.SAMN05421771_0611"/>
<keyword evidence="2" id="KW-1003">Cell membrane</keyword>
<accession>A0A1I6LE73</accession>
<dbReference type="Proteomes" id="UP000199024">
    <property type="component" value="Unassembled WGS sequence"/>
</dbReference>
<gene>
    <name evidence="7" type="ORF">SAMN05421771_0611</name>
</gene>
<evidence type="ECO:0000256" key="1">
    <source>
        <dbReference type="ARBA" id="ARBA00004651"/>
    </source>
</evidence>
<evidence type="ECO:0000256" key="3">
    <source>
        <dbReference type="ARBA" id="ARBA00022692"/>
    </source>
</evidence>
<feature type="transmembrane region" description="Helical" evidence="6">
    <location>
        <begin position="435"/>
        <end position="457"/>
    </location>
</feature>
<feature type="transmembrane region" description="Helical" evidence="6">
    <location>
        <begin position="129"/>
        <end position="149"/>
    </location>
</feature>
<dbReference type="InterPro" id="IPR050367">
    <property type="entry name" value="APC_superfamily"/>
</dbReference>
<dbReference type="PANTHER" id="PTHR42770:SF7">
    <property type="entry name" value="MEMBRANE PROTEIN"/>
    <property type="match status" value="1"/>
</dbReference>
<dbReference type="Pfam" id="PF13520">
    <property type="entry name" value="AA_permease_2"/>
    <property type="match status" value="1"/>
</dbReference>
<feature type="transmembrane region" description="Helical" evidence="6">
    <location>
        <begin position="155"/>
        <end position="176"/>
    </location>
</feature>
<dbReference type="GO" id="GO:0005886">
    <property type="term" value="C:plasma membrane"/>
    <property type="evidence" value="ECO:0007669"/>
    <property type="project" value="UniProtKB-SubCell"/>
</dbReference>
<proteinExistence type="predicted"/>
<dbReference type="InterPro" id="IPR002293">
    <property type="entry name" value="AA/rel_permease1"/>
</dbReference>
<feature type="transmembrane region" description="Helical" evidence="6">
    <location>
        <begin position="404"/>
        <end position="429"/>
    </location>
</feature>
<evidence type="ECO:0000313" key="7">
    <source>
        <dbReference type="EMBL" id="SFS01747.1"/>
    </source>
</evidence>
<dbReference type="GO" id="GO:0022857">
    <property type="term" value="F:transmembrane transporter activity"/>
    <property type="evidence" value="ECO:0007669"/>
    <property type="project" value="InterPro"/>
</dbReference>
<dbReference type="EMBL" id="FOZL01000001">
    <property type="protein sequence ID" value="SFS01747.1"/>
    <property type="molecule type" value="Genomic_DNA"/>
</dbReference>
<feature type="transmembrane region" description="Helical" evidence="6">
    <location>
        <begin position="18"/>
        <end position="36"/>
    </location>
</feature>
<dbReference type="AlphaFoldDB" id="A0A1I6LE73"/>
<reference evidence="7 8" key="1">
    <citation type="submission" date="2016-10" db="EMBL/GenBank/DDBJ databases">
        <authorList>
            <person name="de Groot N.N."/>
        </authorList>
    </citation>
    <scope>NUCLEOTIDE SEQUENCE [LARGE SCALE GENOMIC DNA]</scope>
    <source>
        <strain evidence="7 8">DSM 21001</strain>
    </source>
</reference>
<feature type="transmembrane region" description="Helical" evidence="6">
    <location>
        <begin position="341"/>
        <end position="362"/>
    </location>
</feature>
<comment type="subcellular location">
    <subcellularLocation>
        <location evidence="1">Cell membrane</location>
        <topology evidence="1">Multi-pass membrane protein</topology>
    </subcellularLocation>
</comment>
<evidence type="ECO:0000313" key="8">
    <source>
        <dbReference type="Proteomes" id="UP000199024"/>
    </source>
</evidence>
<dbReference type="PANTHER" id="PTHR42770">
    <property type="entry name" value="AMINO ACID TRANSPORTER-RELATED"/>
    <property type="match status" value="1"/>
</dbReference>
<feature type="transmembrane region" description="Helical" evidence="6">
    <location>
        <begin position="43"/>
        <end position="68"/>
    </location>
</feature>
<keyword evidence="4 6" id="KW-1133">Transmembrane helix</keyword>
<feature type="transmembrane region" description="Helical" evidence="6">
    <location>
        <begin position="374"/>
        <end position="392"/>
    </location>
</feature>
<evidence type="ECO:0000256" key="5">
    <source>
        <dbReference type="ARBA" id="ARBA00023136"/>
    </source>
</evidence>
<dbReference type="PIRSF" id="PIRSF006060">
    <property type="entry name" value="AA_transporter"/>
    <property type="match status" value="1"/>
</dbReference>